<proteinExistence type="predicted"/>
<evidence type="ECO:0000313" key="1">
    <source>
        <dbReference type="EMBL" id="JAE13274.1"/>
    </source>
</evidence>
<accession>A0A0A9FPT6</accession>
<protein>
    <submittedName>
        <fullName evidence="1">Uncharacterized protein</fullName>
    </submittedName>
</protein>
<reference evidence="1" key="1">
    <citation type="submission" date="2014-09" db="EMBL/GenBank/DDBJ databases">
        <authorList>
            <person name="Magalhaes I.L.F."/>
            <person name="Oliveira U."/>
            <person name="Santos F.R."/>
            <person name="Vidigal T.H.D.A."/>
            <person name="Brescovit A.D."/>
            <person name="Santos A.J."/>
        </authorList>
    </citation>
    <scope>NUCLEOTIDE SEQUENCE</scope>
    <source>
        <tissue evidence="1">Shoot tissue taken approximately 20 cm above the soil surface</tissue>
    </source>
</reference>
<sequence length="56" mass="6623">METCHTTYGQNCLDVTCDMFLHAYIMYKVGILTRPAKARSKNAKEMPRRWCFKIYS</sequence>
<dbReference type="EMBL" id="GBRH01184622">
    <property type="protein sequence ID" value="JAE13274.1"/>
    <property type="molecule type" value="Transcribed_RNA"/>
</dbReference>
<reference evidence="1" key="2">
    <citation type="journal article" date="2015" name="Data Brief">
        <title>Shoot transcriptome of the giant reed, Arundo donax.</title>
        <authorList>
            <person name="Barrero R.A."/>
            <person name="Guerrero F.D."/>
            <person name="Moolhuijzen P."/>
            <person name="Goolsby J.A."/>
            <person name="Tidwell J."/>
            <person name="Bellgard S.E."/>
            <person name="Bellgard M.I."/>
        </authorList>
    </citation>
    <scope>NUCLEOTIDE SEQUENCE</scope>
    <source>
        <tissue evidence="1">Shoot tissue taken approximately 20 cm above the soil surface</tissue>
    </source>
</reference>
<dbReference type="AlphaFoldDB" id="A0A0A9FPT6"/>
<organism evidence="1">
    <name type="scientific">Arundo donax</name>
    <name type="common">Giant reed</name>
    <name type="synonym">Donax arundinaceus</name>
    <dbReference type="NCBI Taxonomy" id="35708"/>
    <lineage>
        <taxon>Eukaryota</taxon>
        <taxon>Viridiplantae</taxon>
        <taxon>Streptophyta</taxon>
        <taxon>Embryophyta</taxon>
        <taxon>Tracheophyta</taxon>
        <taxon>Spermatophyta</taxon>
        <taxon>Magnoliopsida</taxon>
        <taxon>Liliopsida</taxon>
        <taxon>Poales</taxon>
        <taxon>Poaceae</taxon>
        <taxon>PACMAD clade</taxon>
        <taxon>Arundinoideae</taxon>
        <taxon>Arundineae</taxon>
        <taxon>Arundo</taxon>
    </lineage>
</organism>
<name>A0A0A9FPT6_ARUDO</name>